<gene>
    <name evidence="2" type="ORF">Cadr_000002929</name>
</gene>
<name>A0A5N4C0N3_CAMDR</name>
<comment type="caution">
    <text evidence="2">The sequence shown here is derived from an EMBL/GenBank/DDBJ whole genome shotgun (WGS) entry which is preliminary data.</text>
</comment>
<dbReference type="AlphaFoldDB" id="A0A5N4C0N3"/>
<evidence type="ECO:0000313" key="2">
    <source>
        <dbReference type="EMBL" id="KAB1252445.1"/>
    </source>
</evidence>
<feature type="compositionally biased region" description="Polar residues" evidence="1">
    <location>
        <begin position="66"/>
        <end position="78"/>
    </location>
</feature>
<accession>A0A5N4C0N3</accession>
<dbReference type="EMBL" id="JWIN03000037">
    <property type="protein sequence ID" value="KAB1252445.1"/>
    <property type="molecule type" value="Genomic_DNA"/>
</dbReference>
<organism evidence="2 3">
    <name type="scientific">Camelus dromedarius</name>
    <name type="common">Dromedary</name>
    <name type="synonym">Arabian camel</name>
    <dbReference type="NCBI Taxonomy" id="9838"/>
    <lineage>
        <taxon>Eukaryota</taxon>
        <taxon>Metazoa</taxon>
        <taxon>Chordata</taxon>
        <taxon>Craniata</taxon>
        <taxon>Vertebrata</taxon>
        <taxon>Euteleostomi</taxon>
        <taxon>Mammalia</taxon>
        <taxon>Eutheria</taxon>
        <taxon>Laurasiatheria</taxon>
        <taxon>Artiodactyla</taxon>
        <taxon>Tylopoda</taxon>
        <taxon>Camelidae</taxon>
        <taxon>Camelus</taxon>
    </lineage>
</organism>
<feature type="region of interest" description="Disordered" evidence="1">
    <location>
        <begin position="1"/>
        <end position="24"/>
    </location>
</feature>
<sequence>MKGGPVTPAELPPGGAKQRLEGKDTWGNWLRSLSTCRSSRSPLPPYVPCSQDDNTCLPSTVLMLGTQMNPTRSSTPGKSQMRPEHRRGHLSPWWNFKQGTDGIRPTQVKEAGSIVEEGRSVTEPCSCPRER</sequence>
<evidence type="ECO:0000313" key="3">
    <source>
        <dbReference type="Proteomes" id="UP000299084"/>
    </source>
</evidence>
<reference evidence="2 3" key="1">
    <citation type="journal article" date="2019" name="Mol. Ecol. Resour.">
        <title>Improving Illumina assemblies with Hi-C and long reads: an example with the North African dromedary.</title>
        <authorList>
            <person name="Elbers J.P."/>
            <person name="Rogers M.F."/>
            <person name="Perelman P.L."/>
            <person name="Proskuryakova A.A."/>
            <person name="Serdyukova N.A."/>
            <person name="Johnson W.E."/>
            <person name="Horin P."/>
            <person name="Corander J."/>
            <person name="Murphy D."/>
            <person name="Burger P.A."/>
        </authorList>
    </citation>
    <scope>NUCLEOTIDE SEQUENCE [LARGE SCALE GENOMIC DNA]</scope>
    <source>
        <strain evidence="2">Drom800</strain>
        <tissue evidence="2">Blood</tissue>
    </source>
</reference>
<keyword evidence="3" id="KW-1185">Reference proteome</keyword>
<proteinExistence type="predicted"/>
<protein>
    <submittedName>
        <fullName evidence="2">Uncharacterized protein</fullName>
    </submittedName>
</protein>
<feature type="region of interest" description="Disordered" evidence="1">
    <location>
        <begin position="66"/>
        <end position="104"/>
    </location>
</feature>
<dbReference type="Proteomes" id="UP000299084">
    <property type="component" value="Unassembled WGS sequence"/>
</dbReference>
<evidence type="ECO:0000256" key="1">
    <source>
        <dbReference type="SAM" id="MobiDB-lite"/>
    </source>
</evidence>